<dbReference type="PANTHER" id="PTHR42734:SF5">
    <property type="entry name" value="IRON TRANSPORT SYSTEM ATP-BINDING PROTEIN HI_0361-RELATED"/>
    <property type="match status" value="1"/>
</dbReference>
<evidence type="ECO:0000256" key="3">
    <source>
        <dbReference type="ARBA" id="ARBA00022475"/>
    </source>
</evidence>
<dbReference type="Proteomes" id="UP000000374">
    <property type="component" value="Chromosome"/>
</dbReference>
<name>A1WNA4_VEREI</name>
<proteinExistence type="inferred from homology"/>
<dbReference type="GO" id="GO:0005524">
    <property type="term" value="F:ATP binding"/>
    <property type="evidence" value="ECO:0007669"/>
    <property type="project" value="UniProtKB-KW"/>
</dbReference>
<dbReference type="PANTHER" id="PTHR42734">
    <property type="entry name" value="METAL TRANSPORT SYSTEM ATP-BINDING PROTEIN TM_0124-RELATED"/>
    <property type="match status" value="1"/>
</dbReference>
<evidence type="ECO:0000256" key="4">
    <source>
        <dbReference type="ARBA" id="ARBA00022741"/>
    </source>
</evidence>
<reference evidence="8" key="1">
    <citation type="submission" date="2006-12" db="EMBL/GenBank/DDBJ databases">
        <title>Complete sequence of chromosome 1 of Verminephrobacter eiseniae EF01-2.</title>
        <authorList>
            <person name="Copeland A."/>
            <person name="Lucas S."/>
            <person name="Lapidus A."/>
            <person name="Barry K."/>
            <person name="Detter J.C."/>
            <person name="Glavina del Rio T."/>
            <person name="Dalin E."/>
            <person name="Tice H."/>
            <person name="Pitluck S."/>
            <person name="Chertkov O."/>
            <person name="Brettin T."/>
            <person name="Bruce D."/>
            <person name="Han C."/>
            <person name="Tapia R."/>
            <person name="Gilna P."/>
            <person name="Schmutz J."/>
            <person name="Larimer F."/>
            <person name="Land M."/>
            <person name="Hauser L."/>
            <person name="Kyrpides N."/>
            <person name="Kim E."/>
            <person name="Stahl D."/>
            <person name="Richardson P."/>
        </authorList>
    </citation>
    <scope>NUCLEOTIDE SEQUENCE [LARGE SCALE GENOMIC DNA]</scope>
    <source>
        <strain evidence="8">EF01-2</strain>
    </source>
</reference>
<dbReference type="Pfam" id="PF00005">
    <property type="entry name" value="ABC_tran"/>
    <property type="match status" value="1"/>
</dbReference>
<dbReference type="InterPro" id="IPR027417">
    <property type="entry name" value="P-loop_NTPase"/>
</dbReference>
<comment type="similarity">
    <text evidence="1">Belongs to the ABC transporter superfamily.</text>
</comment>
<accession>A1WNA4</accession>
<evidence type="ECO:0000313" key="7">
    <source>
        <dbReference type="EMBL" id="ABM59111.1"/>
    </source>
</evidence>
<dbReference type="GO" id="GO:0016887">
    <property type="term" value="F:ATP hydrolysis activity"/>
    <property type="evidence" value="ECO:0007669"/>
    <property type="project" value="InterPro"/>
</dbReference>
<keyword evidence="3" id="KW-1003">Cell membrane</keyword>
<evidence type="ECO:0000256" key="2">
    <source>
        <dbReference type="ARBA" id="ARBA00022448"/>
    </source>
</evidence>
<dbReference type="InterPro" id="IPR003593">
    <property type="entry name" value="AAA+_ATPase"/>
</dbReference>
<dbReference type="KEGG" id="vei:Veis_3390"/>
<evidence type="ECO:0000259" key="6">
    <source>
        <dbReference type="PROSITE" id="PS50893"/>
    </source>
</evidence>
<keyword evidence="4" id="KW-0547">Nucleotide-binding</keyword>
<keyword evidence="2" id="KW-0813">Transport</keyword>
<dbReference type="eggNOG" id="COG1121">
    <property type="taxonomic scope" value="Bacteria"/>
</dbReference>
<keyword evidence="8" id="KW-1185">Reference proteome</keyword>
<sequence>MGLVVSWWNHSSSCALPFSGDGAGGPSTDIVLHGVALGYRNAVAISGLSGRFAQGSLTAIVGPNGAGKTTLLKGLLGLVRPTQGWVECRWPARAMAYLSQTNEVDRGFPITVSDFVALGLWNRVGSLRAVGRPFRQCIADAIAAVGLQGFEHTWISGLSGGQFQRVRFARVLVQDAPVVLLDEPFAGIDTPTVEDLLRLIARWHAEAKTVVTVVHDLELVRAHFPRTLALAGQGLSWGETPESLNALAAFGRAGAPSAAPAAGRS</sequence>
<dbReference type="InterPro" id="IPR003439">
    <property type="entry name" value="ABC_transporter-like_ATP-bd"/>
</dbReference>
<dbReference type="AlphaFoldDB" id="A1WNA4"/>
<keyword evidence="3" id="KW-0472">Membrane</keyword>
<dbReference type="SUPFAM" id="SSF52540">
    <property type="entry name" value="P-loop containing nucleoside triphosphate hydrolases"/>
    <property type="match status" value="1"/>
</dbReference>
<gene>
    <name evidence="7" type="ordered locus">Veis_3390</name>
</gene>
<dbReference type="PROSITE" id="PS50893">
    <property type="entry name" value="ABC_TRANSPORTER_2"/>
    <property type="match status" value="1"/>
</dbReference>
<dbReference type="InterPro" id="IPR017871">
    <property type="entry name" value="ABC_transporter-like_CS"/>
</dbReference>
<evidence type="ECO:0000313" key="8">
    <source>
        <dbReference type="Proteomes" id="UP000000374"/>
    </source>
</evidence>
<dbReference type="InterPro" id="IPR050153">
    <property type="entry name" value="Metal_Ion_Import_ABC"/>
</dbReference>
<feature type="domain" description="ABC transporter" evidence="6">
    <location>
        <begin position="30"/>
        <end position="257"/>
    </location>
</feature>
<organism evidence="7 8">
    <name type="scientific">Verminephrobacter eiseniae (strain EF01-2)</name>
    <dbReference type="NCBI Taxonomy" id="391735"/>
    <lineage>
        <taxon>Bacteria</taxon>
        <taxon>Pseudomonadati</taxon>
        <taxon>Pseudomonadota</taxon>
        <taxon>Betaproteobacteria</taxon>
        <taxon>Burkholderiales</taxon>
        <taxon>Comamonadaceae</taxon>
        <taxon>Verminephrobacter</taxon>
    </lineage>
</organism>
<dbReference type="SMART" id="SM00382">
    <property type="entry name" value="AAA"/>
    <property type="match status" value="1"/>
</dbReference>
<dbReference type="HOGENOM" id="CLU_000604_1_11_4"/>
<dbReference type="Gene3D" id="3.40.50.300">
    <property type="entry name" value="P-loop containing nucleotide triphosphate hydrolases"/>
    <property type="match status" value="1"/>
</dbReference>
<evidence type="ECO:0000256" key="1">
    <source>
        <dbReference type="ARBA" id="ARBA00005417"/>
    </source>
</evidence>
<evidence type="ECO:0000256" key="5">
    <source>
        <dbReference type="ARBA" id="ARBA00022840"/>
    </source>
</evidence>
<dbReference type="PROSITE" id="PS00211">
    <property type="entry name" value="ABC_TRANSPORTER_1"/>
    <property type="match status" value="1"/>
</dbReference>
<protein>
    <submittedName>
        <fullName evidence="7">ABC transporter related</fullName>
    </submittedName>
</protein>
<dbReference type="OrthoDB" id="5296765at2"/>
<dbReference type="STRING" id="391735.Veis_3390"/>
<keyword evidence="5" id="KW-0067">ATP-binding</keyword>
<dbReference type="EMBL" id="CP000542">
    <property type="protein sequence ID" value="ABM59111.1"/>
    <property type="molecule type" value="Genomic_DNA"/>
</dbReference>